<name>A0A0S7XNX1_9BACT</name>
<organism evidence="1 2">
    <name type="scientific">candidate division KD3-62 bacterium DG_56</name>
    <dbReference type="NCBI Taxonomy" id="1704032"/>
    <lineage>
        <taxon>Bacteria</taxon>
        <taxon>candidate division KD3-62</taxon>
    </lineage>
</organism>
<feature type="non-terminal residue" evidence="1">
    <location>
        <position position="244"/>
    </location>
</feature>
<dbReference type="AlphaFoldDB" id="A0A0S7XNX1"/>
<evidence type="ECO:0000313" key="2">
    <source>
        <dbReference type="Proteomes" id="UP000052020"/>
    </source>
</evidence>
<gene>
    <name evidence="1" type="ORF">AMK68_02845</name>
</gene>
<dbReference type="EMBL" id="LIZY01000055">
    <property type="protein sequence ID" value="KPJ63899.1"/>
    <property type="molecule type" value="Genomic_DNA"/>
</dbReference>
<reference evidence="1 2" key="1">
    <citation type="journal article" date="2015" name="Microbiome">
        <title>Genomic resolution of linkages in carbon, nitrogen, and sulfur cycling among widespread estuary sediment bacteria.</title>
        <authorList>
            <person name="Baker B.J."/>
            <person name="Lazar C.S."/>
            <person name="Teske A.P."/>
            <person name="Dick G.J."/>
        </authorList>
    </citation>
    <scope>NUCLEOTIDE SEQUENCE [LARGE SCALE GENOMIC DNA]</scope>
    <source>
        <strain evidence="1">DG_56</strain>
    </source>
</reference>
<protein>
    <recommendedName>
        <fullName evidence="3">RnfC Barrel sandwich hybrid domain-containing protein</fullName>
    </recommendedName>
</protein>
<evidence type="ECO:0008006" key="3">
    <source>
        <dbReference type="Google" id="ProtNLM"/>
    </source>
</evidence>
<sequence>MPVAYTPGLLVSADVAIRKPRRLPIKGEVLVAAGERVTGDAVIARAQLPGELITVKAVDVLGVEPGEVAEAMVRQPGQAVVEGEVIAQSKGLFGLFKSEVRSPTTGTIEYVSDVSGYIGVRAAPQPLEVRAYMDGTVAEVTPEEGVVIEARAALIQGIFGVGGERRGPLRMVATAPGETVAEADVPGDCEGCVLVGGAAASGAALQRAAQAGAAGFVVGAVTDDSLRQLVGYDIGVAITGQESL</sequence>
<evidence type="ECO:0000313" key="1">
    <source>
        <dbReference type="EMBL" id="KPJ63899.1"/>
    </source>
</evidence>
<dbReference type="Proteomes" id="UP000052020">
    <property type="component" value="Unassembled WGS sequence"/>
</dbReference>
<accession>A0A0S7XNX1</accession>
<proteinExistence type="predicted"/>
<comment type="caution">
    <text evidence="1">The sequence shown here is derived from an EMBL/GenBank/DDBJ whole genome shotgun (WGS) entry which is preliminary data.</text>
</comment>